<dbReference type="SUPFAM" id="SSF55846">
    <property type="entry name" value="N-acetylmuramoyl-L-alanine amidase-like"/>
    <property type="match status" value="1"/>
</dbReference>
<evidence type="ECO:0000313" key="1">
    <source>
        <dbReference type="EMBL" id="MCX7569069.1"/>
    </source>
</evidence>
<proteinExistence type="predicted"/>
<dbReference type="Proteomes" id="UP001208017">
    <property type="component" value="Unassembled WGS sequence"/>
</dbReference>
<evidence type="ECO:0000313" key="2">
    <source>
        <dbReference type="Proteomes" id="UP001208017"/>
    </source>
</evidence>
<evidence type="ECO:0008006" key="3">
    <source>
        <dbReference type="Google" id="ProtNLM"/>
    </source>
</evidence>
<dbReference type="RefSeq" id="WP_267150295.1">
    <property type="nucleotide sequence ID" value="NZ_JAPMLT010000001.1"/>
</dbReference>
<comment type="caution">
    <text evidence="1">The sequence shown here is derived from an EMBL/GenBank/DDBJ whole genome shotgun (WGS) entry which is preliminary data.</text>
</comment>
<name>A0ABT3WWL2_9BACL</name>
<dbReference type="InterPro" id="IPR036505">
    <property type="entry name" value="Amidase/PGRP_sf"/>
</dbReference>
<keyword evidence="2" id="KW-1185">Reference proteome</keyword>
<dbReference type="EMBL" id="JAPMLT010000001">
    <property type="protein sequence ID" value="MCX7569069.1"/>
    <property type="molecule type" value="Genomic_DNA"/>
</dbReference>
<organism evidence="1 2">
    <name type="scientific">Tumebacillus lacus</name>
    <dbReference type="NCBI Taxonomy" id="2995335"/>
    <lineage>
        <taxon>Bacteria</taxon>
        <taxon>Bacillati</taxon>
        <taxon>Bacillota</taxon>
        <taxon>Bacilli</taxon>
        <taxon>Bacillales</taxon>
        <taxon>Alicyclobacillaceae</taxon>
        <taxon>Tumebacillus</taxon>
    </lineage>
</organism>
<reference evidence="1 2" key="1">
    <citation type="submission" date="2022-11" db="EMBL/GenBank/DDBJ databases">
        <title>Study of microbial diversity in lake waters.</title>
        <authorList>
            <person name="Zhang J."/>
        </authorList>
    </citation>
    <scope>NUCLEOTIDE SEQUENCE [LARGE SCALE GENOMIC DNA]</scope>
    <source>
        <strain evidence="1 2">DT12</strain>
    </source>
</reference>
<protein>
    <recommendedName>
        <fullName evidence="3">N-acetylmuramoyl-L-alanine amidase domain-containing protein</fullName>
    </recommendedName>
</protein>
<accession>A0ABT3WWL2</accession>
<gene>
    <name evidence="1" type="ORF">OS242_03705</name>
</gene>
<sequence length="116" mass="12817">MGAAMGFVGIVLHDSACPDINGSGFDFLVCRDGTVIPSNQFRDDDHIHVCVEGDFSTLADDPGVVREQMFVLVKLMLRLSSAFEMDPGKVSAHGDDCPGEYFPWHELKIRIDRPPH</sequence>